<dbReference type="EMBL" id="JAAKGU010000004">
    <property type="protein sequence ID" value="NGM82807.1"/>
    <property type="molecule type" value="Genomic_DNA"/>
</dbReference>
<dbReference type="Gene3D" id="3.40.50.720">
    <property type="entry name" value="NAD(P)-binding Rossmann-like Domain"/>
    <property type="match status" value="1"/>
</dbReference>
<organism evidence="3 4">
    <name type="scientific">Paenibacillus apii</name>
    <dbReference type="NCBI Taxonomy" id="1850370"/>
    <lineage>
        <taxon>Bacteria</taxon>
        <taxon>Bacillati</taxon>
        <taxon>Bacillota</taxon>
        <taxon>Bacilli</taxon>
        <taxon>Bacillales</taxon>
        <taxon>Paenibacillaceae</taxon>
        <taxon>Paenibacillus</taxon>
    </lineage>
</organism>
<comment type="caution">
    <text evidence="3">The sequence shown here is derived from an EMBL/GenBank/DDBJ whole genome shotgun (WGS) entry which is preliminary data.</text>
</comment>
<comment type="similarity">
    <text evidence="1">Belongs to the NAD(P)-dependent epimerase/dehydratase family.</text>
</comment>
<evidence type="ECO:0000313" key="3">
    <source>
        <dbReference type="EMBL" id="NGM82807.1"/>
    </source>
</evidence>
<dbReference type="InterPro" id="IPR036291">
    <property type="entry name" value="NAD(P)-bd_dom_sf"/>
</dbReference>
<gene>
    <name evidence="3" type="ORF">G5B47_10310</name>
</gene>
<feature type="domain" description="NAD-dependent epimerase/dehydratase" evidence="2">
    <location>
        <begin position="5"/>
        <end position="232"/>
    </location>
</feature>
<evidence type="ECO:0000313" key="4">
    <source>
        <dbReference type="Proteomes" id="UP000480151"/>
    </source>
</evidence>
<dbReference type="SUPFAM" id="SSF51735">
    <property type="entry name" value="NAD(P)-binding Rossmann-fold domains"/>
    <property type="match status" value="1"/>
</dbReference>
<accession>A0A6M1PH35</accession>
<proteinExistence type="inferred from homology"/>
<dbReference type="Proteomes" id="UP000480151">
    <property type="component" value="Unassembled WGS sequence"/>
</dbReference>
<keyword evidence="4" id="KW-1185">Reference proteome</keyword>
<dbReference type="InterPro" id="IPR001509">
    <property type="entry name" value="Epimerase_deHydtase"/>
</dbReference>
<name>A0A6M1PH35_9BACL</name>
<evidence type="ECO:0000259" key="2">
    <source>
        <dbReference type="Pfam" id="PF01370"/>
    </source>
</evidence>
<dbReference type="PANTHER" id="PTHR43000">
    <property type="entry name" value="DTDP-D-GLUCOSE 4,6-DEHYDRATASE-RELATED"/>
    <property type="match status" value="1"/>
</dbReference>
<protein>
    <submittedName>
        <fullName evidence="3">NAD-dependent epimerase/dehydratase family protein</fullName>
    </submittedName>
</protein>
<reference evidence="3 4" key="1">
    <citation type="submission" date="2020-02" db="EMBL/GenBank/DDBJ databases">
        <authorList>
            <person name="Gao J."/>
            <person name="Sun J."/>
        </authorList>
    </citation>
    <scope>NUCLEOTIDE SEQUENCE [LARGE SCALE GENOMIC DNA]</scope>
    <source>
        <strain evidence="3 4">7124</strain>
    </source>
</reference>
<evidence type="ECO:0000256" key="1">
    <source>
        <dbReference type="ARBA" id="ARBA00007637"/>
    </source>
</evidence>
<sequence length="314" mass="35911">MKKAIVTGATGFIGSYLVKELINNGYRVLAIIRPNSNNRYRLENLSDVKILECDLSDLKNAGKNINENYDYFFHLGWEGVYGENQSNYIVQIRNIEYALDAMELANKTNCTRFIGAGSIQEKECLVEMQKSQEVTNQGNAYKTAKLASHFYCKLKANKAKIDFFWPLLTNTYGVGETSTRLINSAIQKLINGEEPTLTKGEHLYNFIYITDAVRAYRIIAERGISYNDYIIGSERVIPLKEYLEELKDVVNPNLTLGFGKHIYNGVYMTKKDLYNKNLYTDTGYKTNVPFKVGVKMTADWQRRELTGSKLINKE</sequence>
<dbReference type="AlphaFoldDB" id="A0A6M1PH35"/>
<dbReference type="Pfam" id="PF01370">
    <property type="entry name" value="Epimerase"/>
    <property type="match status" value="1"/>
</dbReference>
<dbReference type="RefSeq" id="WP_165097583.1">
    <property type="nucleotide sequence ID" value="NZ_JAAKGU010000004.1"/>
</dbReference>